<dbReference type="InterPro" id="IPR029063">
    <property type="entry name" value="SAM-dependent_MTases_sf"/>
</dbReference>
<dbReference type="EMBL" id="AGJL01000068">
    <property type="protein sequence ID" value="EHP83877.1"/>
    <property type="molecule type" value="Genomic_DNA"/>
</dbReference>
<evidence type="ECO:0008006" key="3">
    <source>
        <dbReference type="Google" id="ProtNLM"/>
    </source>
</evidence>
<comment type="caution">
    <text evidence="1">The sequence shown here is derived from an EMBL/GenBank/DDBJ whole genome shotgun (WGS) entry which is preliminary data.</text>
</comment>
<accession>H1L1B7</accession>
<evidence type="ECO:0000313" key="2">
    <source>
        <dbReference type="Proteomes" id="UP000003706"/>
    </source>
</evidence>
<dbReference type="STRING" id="647171.MetfoDRAFT_1841"/>
<dbReference type="AlphaFoldDB" id="H1L1B7"/>
<evidence type="ECO:0000313" key="1">
    <source>
        <dbReference type="EMBL" id="EHP83877.1"/>
    </source>
</evidence>
<reference evidence="1 2" key="1">
    <citation type="submission" date="2011-09" db="EMBL/GenBank/DDBJ databases">
        <title>The draft genome of Methanotorris formicicus Mc-S-70.</title>
        <authorList>
            <consortium name="US DOE Joint Genome Institute (JGI-PGF)"/>
            <person name="Lucas S."/>
            <person name="Han J."/>
            <person name="Lapidus A."/>
            <person name="Cheng J.-F."/>
            <person name="Goodwin L."/>
            <person name="Pitluck S."/>
            <person name="Peters L."/>
            <person name="Land M.L."/>
            <person name="Hauser L."/>
            <person name="Sieprawska-Lupa M."/>
            <person name="Takai K."/>
            <person name="Miyazaki J."/>
            <person name="Whitman W."/>
            <person name="Woyke T.J."/>
        </authorList>
    </citation>
    <scope>NUCLEOTIDE SEQUENCE [LARGE SCALE GENOMIC DNA]</scope>
    <source>
        <strain evidence="1 2">Mc-S-70</strain>
    </source>
</reference>
<keyword evidence="2" id="KW-1185">Reference proteome</keyword>
<organism evidence="1 2">
    <name type="scientific">Methanotorris formicicus Mc-S-70</name>
    <dbReference type="NCBI Taxonomy" id="647171"/>
    <lineage>
        <taxon>Archaea</taxon>
        <taxon>Methanobacteriati</taxon>
        <taxon>Methanobacteriota</taxon>
        <taxon>Methanomada group</taxon>
        <taxon>Methanococci</taxon>
        <taxon>Methanococcales</taxon>
        <taxon>Methanocaldococcaceae</taxon>
        <taxon>Methanotorris</taxon>
    </lineage>
</organism>
<sequence length="80" mass="9080">MFLIDCLLKDKGLVISVLPSSTFYTNSGNGYKHLLKKNYEIYAILENNGSSFSVDSGFKEIMLIAKKTQKINNYKTFFGK</sequence>
<dbReference type="RefSeq" id="WP_007045262.1">
    <property type="nucleotide sequence ID" value="NZ_JBLRMD010000001.1"/>
</dbReference>
<dbReference type="Gene3D" id="3.40.50.150">
    <property type="entry name" value="Vaccinia Virus protein VP39"/>
    <property type="match status" value="1"/>
</dbReference>
<gene>
    <name evidence="1" type="ORF">MetfoDRAFT_1841</name>
</gene>
<dbReference type="SUPFAM" id="SSF53335">
    <property type="entry name" value="S-adenosyl-L-methionine-dependent methyltransferases"/>
    <property type="match status" value="1"/>
</dbReference>
<name>H1L1B7_9EURY</name>
<dbReference type="Proteomes" id="UP000003706">
    <property type="component" value="Unassembled WGS sequence"/>
</dbReference>
<proteinExistence type="predicted"/>
<protein>
    <recommendedName>
        <fullName evidence="3">DNA methylase adenine-specific domain-containing protein</fullName>
    </recommendedName>
</protein>